<dbReference type="Pfam" id="PF00583">
    <property type="entry name" value="Acetyltransf_1"/>
    <property type="match status" value="1"/>
</dbReference>
<name>A0ABY6NSP9_9FLAO</name>
<protein>
    <submittedName>
        <fullName evidence="2">GNAT family N-acetyltransferase</fullName>
    </submittedName>
</protein>
<proteinExistence type="predicted"/>
<organism evidence="2 3">
    <name type="scientific">Salinimicrobium tongyeongense</name>
    <dbReference type="NCBI Taxonomy" id="2809707"/>
    <lineage>
        <taxon>Bacteria</taxon>
        <taxon>Pseudomonadati</taxon>
        <taxon>Bacteroidota</taxon>
        <taxon>Flavobacteriia</taxon>
        <taxon>Flavobacteriales</taxon>
        <taxon>Flavobacteriaceae</taxon>
        <taxon>Salinimicrobium</taxon>
    </lineage>
</organism>
<accession>A0ABY6NSP9</accession>
<evidence type="ECO:0000313" key="3">
    <source>
        <dbReference type="Proteomes" id="UP001163981"/>
    </source>
</evidence>
<dbReference type="Proteomes" id="UP001163981">
    <property type="component" value="Chromosome"/>
</dbReference>
<dbReference type="PANTHER" id="PTHR43072">
    <property type="entry name" value="N-ACETYLTRANSFERASE"/>
    <property type="match status" value="1"/>
</dbReference>
<dbReference type="PROSITE" id="PS51186">
    <property type="entry name" value="GNAT"/>
    <property type="match status" value="1"/>
</dbReference>
<dbReference type="Gene3D" id="3.40.630.30">
    <property type="match status" value="1"/>
</dbReference>
<feature type="domain" description="N-acetyltransferase" evidence="1">
    <location>
        <begin position="167"/>
        <end position="321"/>
    </location>
</feature>
<dbReference type="SUPFAM" id="SSF55729">
    <property type="entry name" value="Acyl-CoA N-acyltransferases (Nat)"/>
    <property type="match status" value="1"/>
</dbReference>
<evidence type="ECO:0000313" key="2">
    <source>
        <dbReference type="EMBL" id="UZH55513.1"/>
    </source>
</evidence>
<dbReference type="RefSeq" id="WP_265163886.1">
    <property type="nucleotide sequence ID" value="NZ_CP069620.1"/>
</dbReference>
<dbReference type="EMBL" id="CP069620">
    <property type="protein sequence ID" value="UZH55513.1"/>
    <property type="molecule type" value="Genomic_DNA"/>
</dbReference>
<gene>
    <name evidence="2" type="ORF">JRG66_01030</name>
</gene>
<dbReference type="CDD" id="cd04301">
    <property type="entry name" value="NAT_SF"/>
    <property type="match status" value="1"/>
</dbReference>
<dbReference type="PANTHER" id="PTHR43072:SF60">
    <property type="entry name" value="L-2,4-DIAMINOBUTYRIC ACID ACETYLTRANSFERASE"/>
    <property type="match status" value="1"/>
</dbReference>
<dbReference type="InterPro" id="IPR016181">
    <property type="entry name" value="Acyl_CoA_acyltransferase"/>
</dbReference>
<evidence type="ECO:0000259" key="1">
    <source>
        <dbReference type="PROSITE" id="PS51186"/>
    </source>
</evidence>
<sequence>MIEFSKDFPEDLAFDAIFNFLSRVPFGRYMNDPFTKKEEAVRGKIEKLKLYGQTGVLYFAFKDEDIIGLIGFKKSEWDTDHFGYAVAKIDYFLVSEEQEDRKNVSLGLINLFESWARDEKISLVMTKIDTSYFTPVLTLQEKNFFFYECITQRIVHSENFTDKDLSSNYRYMVADDVPVLKSIALQSTFDKSHFYLDNRIKKNKVDSLYQKWIESAVNTESRIIVVEEENKIAGMFIFKINGYDKVIAKKRATWEFAAVSPEFRGKGIGREIFKCALHACIDNGAEVIDTTLIEKNIISQKIHEELGFKLLNTYYTFHKWF</sequence>
<keyword evidence="3" id="KW-1185">Reference proteome</keyword>
<reference evidence="2" key="1">
    <citation type="submission" date="2021-02" db="EMBL/GenBank/DDBJ databases">
        <title>Salinimicrobium sp. nov. isolated from seawater in Tongyeong, Republic of Korea.</title>
        <authorList>
            <person name="Lee S.-J."/>
        </authorList>
    </citation>
    <scope>NUCLEOTIDE SEQUENCE</scope>
    <source>
        <strain evidence="2">HN-2-9-2</strain>
    </source>
</reference>
<dbReference type="InterPro" id="IPR000182">
    <property type="entry name" value="GNAT_dom"/>
</dbReference>